<accession>A0A9X2L0W2</accession>
<dbReference type="EMBL" id="JANDBC010000001">
    <property type="protein sequence ID" value="MCP9290224.1"/>
    <property type="molecule type" value="Genomic_DNA"/>
</dbReference>
<dbReference type="Gene3D" id="2.130.10.130">
    <property type="entry name" value="Integrin alpha, N-terminal"/>
    <property type="match status" value="2"/>
</dbReference>
<protein>
    <submittedName>
        <fullName evidence="2">VCBS repeat-containing protein</fullName>
    </submittedName>
</protein>
<evidence type="ECO:0000313" key="3">
    <source>
        <dbReference type="Proteomes" id="UP001139125"/>
    </source>
</evidence>
<dbReference type="InterPro" id="IPR013517">
    <property type="entry name" value="FG-GAP"/>
</dbReference>
<proteinExistence type="predicted"/>
<evidence type="ECO:0000256" key="1">
    <source>
        <dbReference type="ARBA" id="ARBA00022729"/>
    </source>
</evidence>
<reference evidence="2" key="1">
    <citation type="submission" date="2022-06" db="EMBL/GenBank/DDBJ databases">
        <title>Gracilimonas sp. CAU 1638 isolated from sea sediment.</title>
        <authorList>
            <person name="Kim W."/>
        </authorList>
    </citation>
    <scope>NUCLEOTIDE SEQUENCE</scope>
    <source>
        <strain evidence="2">CAU 1638</strain>
    </source>
</reference>
<keyword evidence="3" id="KW-1185">Reference proteome</keyword>
<organism evidence="2 3">
    <name type="scientific">Gracilimonas sediminicola</name>
    <dbReference type="NCBI Taxonomy" id="2952158"/>
    <lineage>
        <taxon>Bacteria</taxon>
        <taxon>Pseudomonadati</taxon>
        <taxon>Balneolota</taxon>
        <taxon>Balneolia</taxon>
        <taxon>Balneolales</taxon>
        <taxon>Balneolaceae</taxon>
        <taxon>Gracilimonas</taxon>
    </lineage>
</organism>
<name>A0A9X2L0W2_9BACT</name>
<dbReference type="PANTHER" id="PTHR44103">
    <property type="entry name" value="PROPROTEIN CONVERTASE P"/>
    <property type="match status" value="1"/>
</dbReference>
<dbReference type="AlphaFoldDB" id="A0A9X2L0W2"/>
<dbReference type="SUPFAM" id="SSF69318">
    <property type="entry name" value="Integrin alpha N-terminal domain"/>
    <property type="match status" value="2"/>
</dbReference>
<evidence type="ECO:0000313" key="2">
    <source>
        <dbReference type="EMBL" id="MCP9290224.1"/>
    </source>
</evidence>
<dbReference type="PANTHER" id="PTHR44103:SF1">
    <property type="entry name" value="PROPROTEIN CONVERTASE P"/>
    <property type="match status" value="1"/>
</dbReference>
<dbReference type="Pfam" id="PF13517">
    <property type="entry name" value="FG-GAP_3"/>
    <property type="match status" value="2"/>
</dbReference>
<dbReference type="InterPro" id="IPR028994">
    <property type="entry name" value="Integrin_alpha_N"/>
</dbReference>
<dbReference type="RefSeq" id="WP_255132110.1">
    <property type="nucleotide sequence ID" value="NZ_JANDBC010000001.1"/>
</dbReference>
<dbReference type="Proteomes" id="UP001139125">
    <property type="component" value="Unassembled WGS sequence"/>
</dbReference>
<dbReference type="PROSITE" id="PS51257">
    <property type="entry name" value="PROKAR_LIPOPROTEIN"/>
    <property type="match status" value="1"/>
</dbReference>
<gene>
    <name evidence="2" type="ORF">NM125_01365</name>
</gene>
<comment type="caution">
    <text evidence="2">The sequence shown here is derived from an EMBL/GenBank/DDBJ whole genome shotgun (WGS) entry which is preliminary data.</text>
</comment>
<sequence length="612" mass="67759">MNILQKLRLEMPDYSLVLLPFVVLFLITGCTSLQNTGTSNSESEGYRQHINPFVVYAEDETAIDHPFIGGSNAPRPQFADIDGDGDPDFFVQEQTDELIYFEHLGNNAKSPLKWRSNKFQNLDIGEWFRFVDMDQDGDFDLLAEQPYSYIRYYRNEGDAENPNFVLAADSLKDVNGEPIFSDRQNIPNVTDIDCDGRLDLFIGSLDGTLARYESVGRDENQIPRFKLLTKRFEDIEIVKQFGTMHGANTMAFMDIDSDGDQDLFWGDFFEPSILLIENTGTCENPDFRGEPKPFPPSNPVQTSGYNAPTLADWEGDGDVDLFLGVLGGAYNANLTLSDNLYFFEQEKGDFSLQTTQFIDMIDVGDESIPATGDLDGDGDMDLLLANKIDPSNQNTSVIYRFENRGTTSAPEFHLTGTLDLPTAYHYAPVLADLNGDGLDDLLLGNWKGNIALFTNTETGFKLETQTITELERGSNAVPTLADIDADGDLDLIVGESGGGLQLFRNIGSEGSPEFSLENDAFPNVEVQHRSAPAFYDIDGDGDLDLFSGSKIEGIVFFENTGTPELPQFTKKPMPFEVATAQLTAPHFTDLNGDGIAEFIVGTRGGGLLFYRN</sequence>
<keyword evidence="1" id="KW-0732">Signal</keyword>